<dbReference type="PANTHER" id="PTHR30483:SF6">
    <property type="entry name" value="PERIPLASMIC BINDING PROTEIN OF ABC TRANSPORTER FOR NATURAL AMINO ACIDS"/>
    <property type="match status" value="1"/>
</dbReference>
<dbReference type="AlphaFoldDB" id="A0A437NWM8"/>
<evidence type="ECO:0000256" key="1">
    <source>
        <dbReference type="ARBA" id="ARBA00010062"/>
    </source>
</evidence>
<feature type="compositionally biased region" description="Low complexity" evidence="4">
    <location>
        <begin position="21"/>
        <end position="37"/>
    </location>
</feature>
<dbReference type="Gene3D" id="3.40.50.2300">
    <property type="match status" value="3"/>
</dbReference>
<comment type="caution">
    <text evidence="7">The sequence shown here is derived from an EMBL/GenBank/DDBJ whole genome shotgun (WGS) entry which is preliminary data.</text>
</comment>
<dbReference type="EMBL" id="SACP01000031">
    <property type="protein sequence ID" value="RVU14403.1"/>
    <property type="molecule type" value="Genomic_DNA"/>
</dbReference>
<dbReference type="CDD" id="cd06268">
    <property type="entry name" value="PBP1_ABC_transporter_LIVBP-like"/>
    <property type="match status" value="1"/>
</dbReference>
<evidence type="ECO:0000259" key="6">
    <source>
        <dbReference type="Pfam" id="PF13458"/>
    </source>
</evidence>
<feature type="signal peptide" evidence="5">
    <location>
        <begin position="1"/>
        <end position="17"/>
    </location>
</feature>
<dbReference type="InterPro" id="IPR028081">
    <property type="entry name" value="Leu-bd"/>
</dbReference>
<keyword evidence="3" id="KW-0029">Amino-acid transport</keyword>
<reference evidence="7 8" key="1">
    <citation type="submission" date="2019-01" db="EMBL/GenBank/DDBJ databases">
        <authorList>
            <person name="Chen W.-M."/>
        </authorList>
    </citation>
    <scope>NUCLEOTIDE SEQUENCE [LARGE SCALE GENOMIC DNA]</scope>
    <source>
        <strain evidence="7 8">TER-1</strain>
    </source>
</reference>
<gene>
    <name evidence="7" type="ORF">EOE48_23555</name>
</gene>
<organism evidence="7 8">
    <name type="scientific">Methylobacterium oryzihabitans</name>
    <dbReference type="NCBI Taxonomy" id="2499852"/>
    <lineage>
        <taxon>Bacteria</taxon>
        <taxon>Pseudomonadati</taxon>
        <taxon>Pseudomonadota</taxon>
        <taxon>Alphaproteobacteria</taxon>
        <taxon>Hyphomicrobiales</taxon>
        <taxon>Methylobacteriaceae</taxon>
        <taxon>Methylobacterium</taxon>
    </lineage>
</organism>
<dbReference type="PANTHER" id="PTHR30483">
    <property type="entry name" value="LEUCINE-SPECIFIC-BINDING PROTEIN"/>
    <property type="match status" value="1"/>
</dbReference>
<keyword evidence="8" id="KW-1185">Reference proteome</keyword>
<dbReference type="NCBIfam" id="TIGR03863">
    <property type="entry name" value="PQQ_ABC_bind"/>
    <property type="match status" value="1"/>
</dbReference>
<dbReference type="InterPro" id="IPR051010">
    <property type="entry name" value="BCAA_transport"/>
</dbReference>
<accession>A0A437NWM8</accession>
<evidence type="ECO:0000313" key="8">
    <source>
        <dbReference type="Proteomes" id="UP000286997"/>
    </source>
</evidence>
<keyword evidence="3" id="KW-0813">Transport</keyword>
<evidence type="ECO:0000256" key="3">
    <source>
        <dbReference type="ARBA" id="ARBA00022970"/>
    </source>
</evidence>
<feature type="domain" description="Leucine-binding protein" evidence="6">
    <location>
        <begin position="78"/>
        <end position="240"/>
    </location>
</feature>
<evidence type="ECO:0000313" key="7">
    <source>
        <dbReference type="EMBL" id="RVU14403.1"/>
    </source>
</evidence>
<protein>
    <submittedName>
        <fullName evidence="7">ABC transporter substrate-binding protein</fullName>
    </submittedName>
</protein>
<proteinExistence type="inferred from homology"/>
<name>A0A437NWM8_9HYPH</name>
<evidence type="ECO:0000256" key="5">
    <source>
        <dbReference type="SAM" id="SignalP"/>
    </source>
</evidence>
<evidence type="ECO:0000256" key="4">
    <source>
        <dbReference type="SAM" id="MobiDB-lite"/>
    </source>
</evidence>
<dbReference type="RefSeq" id="WP_127733324.1">
    <property type="nucleotide sequence ID" value="NZ_SACP01000031.1"/>
</dbReference>
<keyword evidence="2 5" id="KW-0732">Signal</keyword>
<dbReference type="InterPro" id="IPR028082">
    <property type="entry name" value="Peripla_BP_I"/>
</dbReference>
<feature type="region of interest" description="Disordered" evidence="4">
    <location>
        <begin position="21"/>
        <end position="56"/>
    </location>
</feature>
<dbReference type="InterPro" id="IPR022478">
    <property type="entry name" value="ABC_transptr_sub-bd_PQQ"/>
</dbReference>
<dbReference type="GO" id="GO:0006865">
    <property type="term" value="P:amino acid transport"/>
    <property type="evidence" value="ECO:0007669"/>
    <property type="project" value="UniProtKB-KW"/>
</dbReference>
<comment type="similarity">
    <text evidence="1">Belongs to the leucine-binding protein family.</text>
</comment>
<dbReference type="Proteomes" id="UP000286997">
    <property type="component" value="Unassembled WGS sequence"/>
</dbReference>
<dbReference type="SUPFAM" id="SSF53822">
    <property type="entry name" value="Periplasmic binding protein-like I"/>
    <property type="match status" value="1"/>
</dbReference>
<evidence type="ECO:0000256" key="2">
    <source>
        <dbReference type="ARBA" id="ARBA00022729"/>
    </source>
</evidence>
<sequence>MRVPVALALAAALPALAAPLAPAAAQEPPAAAKPAQPGETAQPDKPAQPGAGEVRIGLIHRPVPAPSSYDAQAAPEDEGAAGGRLAVRDSNTTGRFTGQSFVLDEVALATASPGGAPPQEPAAAAKELAGRGIRFIVLALPAAEVLAVADALKGSGVTLFNAAAPDDRLRGADCRAEVFHVVPSRAMQTDALAQFLAFMRWRKLFLITGPGEGDRLWAEALKRSAKKFGLQIAAERPWTFGPLARARGDTPTRAEALVFTRGLDYDVAVVADEAGDFGDYVPFHTADPRPVAGTQGLTPVTWHPTLEVWGAAQAQNRFRRFADRLMRPLDYQVWAAVRAVGEAAMQARTVEPAALAARLVDPAFTLPAYKGVPLSFRPWDHQLRQPMLLVQPQALVAVAPEQGYLHQRTPLDTLGIDQPETQCRPAKP</sequence>
<dbReference type="Pfam" id="PF13458">
    <property type="entry name" value="Peripla_BP_6"/>
    <property type="match status" value="1"/>
</dbReference>
<dbReference type="OrthoDB" id="5341635at2"/>
<feature type="chain" id="PRO_5019295194" evidence="5">
    <location>
        <begin position="18"/>
        <end position="428"/>
    </location>
</feature>